<comment type="similarity">
    <text evidence="1">Belongs to the N(4)/N(6)-methyltransferase family.</text>
</comment>
<evidence type="ECO:0000259" key="6">
    <source>
        <dbReference type="Pfam" id="PF01555"/>
    </source>
</evidence>
<dbReference type="GO" id="GO:0003677">
    <property type="term" value="F:DNA binding"/>
    <property type="evidence" value="ECO:0007669"/>
    <property type="project" value="InterPro"/>
</dbReference>
<proteinExistence type="inferred from homology"/>
<evidence type="ECO:0000256" key="1">
    <source>
        <dbReference type="ARBA" id="ARBA00006594"/>
    </source>
</evidence>
<dbReference type="InterPro" id="IPR029063">
    <property type="entry name" value="SAM-dependent_MTases_sf"/>
</dbReference>
<accession>A0A9D1I9Z7</accession>
<dbReference type="Pfam" id="PF01555">
    <property type="entry name" value="N6_N4_Mtase"/>
    <property type="match status" value="1"/>
</dbReference>
<dbReference type="SUPFAM" id="SSF53335">
    <property type="entry name" value="S-adenosyl-L-methionine-dependent methyltransferases"/>
    <property type="match status" value="1"/>
</dbReference>
<dbReference type="InterPro" id="IPR002295">
    <property type="entry name" value="N4/N6-MTase_EcoPI_Mod-like"/>
</dbReference>
<keyword evidence="5" id="KW-0680">Restriction system</keyword>
<comment type="caution">
    <text evidence="7">The sequence shown here is derived from an EMBL/GenBank/DDBJ whole genome shotgun (WGS) entry which is preliminary data.</text>
</comment>
<keyword evidence="2" id="KW-0489">Methyltransferase</keyword>
<dbReference type="InterPro" id="IPR002941">
    <property type="entry name" value="DNA_methylase_N4/N6"/>
</dbReference>
<reference evidence="7" key="2">
    <citation type="journal article" date="2021" name="PeerJ">
        <title>Extensive microbial diversity within the chicken gut microbiome revealed by metagenomics and culture.</title>
        <authorList>
            <person name="Gilroy R."/>
            <person name="Ravi A."/>
            <person name="Getino M."/>
            <person name="Pursley I."/>
            <person name="Horton D.L."/>
            <person name="Alikhan N.F."/>
            <person name="Baker D."/>
            <person name="Gharbi K."/>
            <person name="Hall N."/>
            <person name="Watson M."/>
            <person name="Adriaenssens E.M."/>
            <person name="Foster-Nyarko E."/>
            <person name="Jarju S."/>
            <person name="Secka A."/>
            <person name="Antonio M."/>
            <person name="Oren A."/>
            <person name="Chaudhuri R.R."/>
            <person name="La Ragione R."/>
            <person name="Hildebrand F."/>
            <person name="Pallen M.J."/>
        </authorList>
    </citation>
    <scope>NUCLEOTIDE SEQUENCE</scope>
    <source>
        <strain evidence="7">ChiHcec3-11533</strain>
    </source>
</reference>
<dbReference type="PROSITE" id="PS00092">
    <property type="entry name" value="N6_MTASE"/>
    <property type="match status" value="1"/>
</dbReference>
<evidence type="ECO:0000313" key="7">
    <source>
        <dbReference type="EMBL" id="HIU33240.1"/>
    </source>
</evidence>
<feature type="domain" description="DNA methylase N-4/N-6" evidence="6">
    <location>
        <begin position="42"/>
        <end position="287"/>
    </location>
</feature>
<dbReference type="InterPro" id="IPR002052">
    <property type="entry name" value="DNA_methylase_N6_adenine_CS"/>
</dbReference>
<evidence type="ECO:0000256" key="2">
    <source>
        <dbReference type="ARBA" id="ARBA00022603"/>
    </source>
</evidence>
<dbReference type="AlphaFoldDB" id="A0A9D1I9Z7"/>
<evidence type="ECO:0000256" key="4">
    <source>
        <dbReference type="ARBA" id="ARBA00022691"/>
    </source>
</evidence>
<sequence>MMLESVPVAREKMEGKGPSGRFCQADTLLLMEELLSEYREKVKLIYLDPPFLTGDQFTMRVRVGEREWRRGTGSLVLPSYADKQSREEYQAMMRRVLEGVRELLRPDGMLFLHCDFRANPILRTIADELFGWENFLNEIIWVYHTGGTAKRYFSRKHDVILFYRKGPQYDFHIESVLHPRVTPRDNHMRKHVDPDGRVYRSIRSGGRVYTYYDDDPEAPTDVWDDVSHLQQRDPQRTGYDTQKPLNLLDRIVRCASREGEIVMDLFAGSGTTLEAAKSLGRAFVGVDACPLVPNILRRRLDGANWELVFPARSQAQPCRANVYGGVGFYHVELSSFSPDLPEGFSCAPMDFVDNWAVGYLEGDCFRVMAQEMRTKRHPNLKFCLDLPVFQGIPGLRVSDAAGKSYYYKINAIELNNLAL</sequence>
<keyword evidence="3" id="KW-0808">Transferase</keyword>
<keyword evidence="4" id="KW-0949">S-adenosyl-L-methionine</keyword>
<dbReference type="GO" id="GO:0008170">
    <property type="term" value="F:N-methyltransferase activity"/>
    <property type="evidence" value="ECO:0007669"/>
    <property type="project" value="InterPro"/>
</dbReference>
<gene>
    <name evidence="7" type="ORF">IAB02_01630</name>
</gene>
<dbReference type="Proteomes" id="UP000824072">
    <property type="component" value="Unassembled WGS sequence"/>
</dbReference>
<dbReference type="GO" id="GO:0009307">
    <property type="term" value="P:DNA restriction-modification system"/>
    <property type="evidence" value="ECO:0007669"/>
    <property type="project" value="UniProtKB-KW"/>
</dbReference>
<dbReference type="GO" id="GO:0032259">
    <property type="term" value="P:methylation"/>
    <property type="evidence" value="ECO:0007669"/>
    <property type="project" value="UniProtKB-KW"/>
</dbReference>
<dbReference type="PRINTS" id="PR00506">
    <property type="entry name" value="D21N6MTFRASE"/>
</dbReference>
<protein>
    <submittedName>
        <fullName evidence="7">Site-specific DNA-methyltransferase</fullName>
    </submittedName>
</protein>
<dbReference type="Gene3D" id="3.40.50.150">
    <property type="entry name" value="Vaccinia Virus protein VP39"/>
    <property type="match status" value="1"/>
</dbReference>
<evidence type="ECO:0000256" key="5">
    <source>
        <dbReference type="ARBA" id="ARBA00022747"/>
    </source>
</evidence>
<dbReference type="EMBL" id="DVMU01000038">
    <property type="protein sequence ID" value="HIU33240.1"/>
    <property type="molecule type" value="Genomic_DNA"/>
</dbReference>
<name>A0A9D1I9Z7_9FIRM</name>
<evidence type="ECO:0000256" key="3">
    <source>
        <dbReference type="ARBA" id="ARBA00022679"/>
    </source>
</evidence>
<organism evidence="7 8">
    <name type="scientific">Candidatus Pullichristensenella excrementigallinarum</name>
    <dbReference type="NCBI Taxonomy" id="2840907"/>
    <lineage>
        <taxon>Bacteria</taxon>
        <taxon>Bacillati</taxon>
        <taxon>Bacillota</taxon>
        <taxon>Clostridia</taxon>
        <taxon>Candidatus Pullichristensenella</taxon>
    </lineage>
</organism>
<evidence type="ECO:0000313" key="8">
    <source>
        <dbReference type="Proteomes" id="UP000824072"/>
    </source>
</evidence>
<reference evidence="7" key="1">
    <citation type="submission" date="2020-10" db="EMBL/GenBank/DDBJ databases">
        <authorList>
            <person name="Gilroy R."/>
        </authorList>
    </citation>
    <scope>NUCLEOTIDE SEQUENCE</scope>
    <source>
        <strain evidence="7">ChiHcec3-11533</strain>
    </source>
</reference>